<evidence type="ECO:0000259" key="12">
    <source>
        <dbReference type="Pfam" id="PF26002"/>
    </source>
</evidence>
<dbReference type="PANTHER" id="PTHR30386:SF17">
    <property type="entry name" value="ALKALINE PROTEASE SECRETION PROTEIN APRE"/>
    <property type="match status" value="1"/>
</dbReference>
<protein>
    <recommendedName>
        <fullName evidence="9">Membrane fusion protein (MFP) family protein</fullName>
    </recommendedName>
</protein>
<evidence type="ECO:0000256" key="3">
    <source>
        <dbReference type="ARBA" id="ARBA00022448"/>
    </source>
</evidence>
<dbReference type="InterPro" id="IPR050739">
    <property type="entry name" value="MFP"/>
</dbReference>
<dbReference type="Pfam" id="PF26002">
    <property type="entry name" value="Beta-barrel_AprE"/>
    <property type="match status" value="1"/>
</dbReference>
<evidence type="ECO:0000256" key="5">
    <source>
        <dbReference type="ARBA" id="ARBA00022519"/>
    </source>
</evidence>
<evidence type="ECO:0000313" key="14">
    <source>
        <dbReference type="Proteomes" id="UP000198925"/>
    </source>
</evidence>
<dbReference type="AlphaFoldDB" id="A0A1G6PPD0"/>
<keyword evidence="7 9" id="KW-1133">Transmembrane helix</keyword>
<feature type="transmembrane region" description="Helical" evidence="9">
    <location>
        <begin position="50"/>
        <end position="71"/>
    </location>
</feature>
<evidence type="ECO:0000256" key="6">
    <source>
        <dbReference type="ARBA" id="ARBA00022692"/>
    </source>
</evidence>
<dbReference type="InterPro" id="IPR058781">
    <property type="entry name" value="HH_AprE-like"/>
</dbReference>
<dbReference type="InterPro" id="IPR058982">
    <property type="entry name" value="Beta-barrel_AprE"/>
</dbReference>
<keyword evidence="8 9" id="KW-0472">Membrane</keyword>
<evidence type="ECO:0000259" key="11">
    <source>
        <dbReference type="Pfam" id="PF25994"/>
    </source>
</evidence>
<proteinExistence type="inferred from homology"/>
<dbReference type="STRING" id="938405.SAMN02927895_02170"/>
<feature type="domain" description="AprE-like long alpha-helical hairpin" evidence="11">
    <location>
        <begin position="126"/>
        <end position="315"/>
    </location>
</feature>
<evidence type="ECO:0000256" key="7">
    <source>
        <dbReference type="ARBA" id="ARBA00022989"/>
    </source>
</evidence>
<keyword evidence="4 9" id="KW-1003">Cell membrane</keyword>
<evidence type="ECO:0000256" key="9">
    <source>
        <dbReference type="RuleBase" id="RU365093"/>
    </source>
</evidence>
<evidence type="ECO:0000256" key="2">
    <source>
        <dbReference type="ARBA" id="ARBA00009477"/>
    </source>
</evidence>
<keyword evidence="14" id="KW-1185">Reference proteome</keyword>
<name>A0A1G6PPD0_9PROT</name>
<comment type="subcellular location">
    <subcellularLocation>
        <location evidence="1 9">Cell inner membrane</location>
        <topology evidence="1 9">Single-pass membrane protein</topology>
    </subcellularLocation>
</comment>
<dbReference type="Gene3D" id="2.40.50.100">
    <property type="match status" value="1"/>
</dbReference>
<dbReference type="GO" id="GO:0015031">
    <property type="term" value="P:protein transport"/>
    <property type="evidence" value="ECO:0007669"/>
    <property type="project" value="InterPro"/>
</dbReference>
<gene>
    <name evidence="13" type="ORF">SAMN04487779_1002443</name>
</gene>
<accession>A0A1G6PPD0</accession>
<comment type="similarity">
    <text evidence="2 9">Belongs to the membrane fusion protein (MFP) (TC 8.A.1) family.</text>
</comment>
<sequence length="469" mass="51815">MSVTTQDAKLPAITTTGRALAPIRSDLGGTLPPFPFDPLLDAPAPRTRGAMVFGLIIFLVFVVGGGAWAVFAPLAEASIAAGTIRVEGTRRTIQHLEGGIVREILVRDGDKVEKGQVLVRLDDIQADATLETQRAQRWALMAQDARLTAELAQAREVTFPAALTSASNARALDSMAGQRALFEARTASLNSQIQVFQARIDQQQAVIAGARGQLASTRRQLALIKQEEEMTRTLVTQGLQRLPQLLALQRSFAGLEGSIEDLNGQIERANAAITEARKQIQQTTEQRMQDNSQELREVRGKLAEAEERLRAATDVVTRRDITAPEDGTIVNMRLFTLGAVVKPGDPVMDLVPEHDRLVAEVNVQPNDIDVVYPGLHAEVRLPAFKQRLVPYLHGEVTWVAADVTTNEQTRQQYYRAFILIEPEQLAALSNVFLTPGMPVEAHIKIGERTFFRYVTQPIRDSFHRAFREQ</sequence>
<dbReference type="Pfam" id="PF25994">
    <property type="entry name" value="HH_AprE"/>
    <property type="match status" value="1"/>
</dbReference>
<keyword evidence="5 9" id="KW-0997">Cell inner membrane</keyword>
<reference evidence="13 14" key="1">
    <citation type="submission" date="2016-10" db="EMBL/GenBank/DDBJ databases">
        <authorList>
            <person name="de Groot N.N."/>
        </authorList>
    </citation>
    <scope>NUCLEOTIDE SEQUENCE [LARGE SCALE GENOMIC DNA]</scope>
    <source>
        <strain evidence="13 14">CPCC 100156</strain>
    </source>
</reference>
<organism evidence="13 14">
    <name type="scientific">Belnapia rosea</name>
    <dbReference type="NCBI Taxonomy" id="938405"/>
    <lineage>
        <taxon>Bacteria</taxon>
        <taxon>Pseudomonadati</taxon>
        <taxon>Pseudomonadota</taxon>
        <taxon>Alphaproteobacteria</taxon>
        <taxon>Acetobacterales</taxon>
        <taxon>Roseomonadaceae</taxon>
        <taxon>Belnapia</taxon>
    </lineage>
</organism>
<keyword evidence="6 9" id="KW-0812">Transmembrane</keyword>
<dbReference type="Proteomes" id="UP000198925">
    <property type="component" value="Unassembled WGS sequence"/>
</dbReference>
<evidence type="ECO:0000313" key="13">
    <source>
        <dbReference type="EMBL" id="SDC81235.1"/>
    </source>
</evidence>
<dbReference type="NCBIfam" id="TIGR01843">
    <property type="entry name" value="type_I_hlyD"/>
    <property type="match status" value="1"/>
</dbReference>
<dbReference type="InterPro" id="IPR010129">
    <property type="entry name" value="T1SS_HlyD"/>
</dbReference>
<evidence type="ECO:0000256" key="10">
    <source>
        <dbReference type="SAM" id="Coils"/>
    </source>
</evidence>
<dbReference type="RefSeq" id="WP_090662293.1">
    <property type="nucleotide sequence ID" value="NZ_FMZX01000002.1"/>
</dbReference>
<evidence type="ECO:0000256" key="1">
    <source>
        <dbReference type="ARBA" id="ARBA00004377"/>
    </source>
</evidence>
<dbReference type="GO" id="GO:0005886">
    <property type="term" value="C:plasma membrane"/>
    <property type="evidence" value="ECO:0007669"/>
    <property type="project" value="UniProtKB-SubCell"/>
</dbReference>
<feature type="domain" description="AprE-like beta-barrel" evidence="12">
    <location>
        <begin position="357"/>
        <end position="446"/>
    </location>
</feature>
<keyword evidence="3 9" id="KW-0813">Transport</keyword>
<dbReference type="Gene3D" id="2.40.30.170">
    <property type="match status" value="1"/>
</dbReference>
<evidence type="ECO:0000256" key="4">
    <source>
        <dbReference type="ARBA" id="ARBA00022475"/>
    </source>
</evidence>
<dbReference type="EMBL" id="FMZX01000002">
    <property type="protein sequence ID" value="SDC81235.1"/>
    <property type="molecule type" value="Genomic_DNA"/>
</dbReference>
<dbReference type="PANTHER" id="PTHR30386">
    <property type="entry name" value="MEMBRANE FUSION SUBUNIT OF EMRAB-TOLC MULTIDRUG EFFLUX PUMP"/>
    <property type="match status" value="1"/>
</dbReference>
<feature type="coiled-coil region" evidence="10">
    <location>
        <begin position="252"/>
        <end position="315"/>
    </location>
</feature>
<keyword evidence="10" id="KW-0175">Coiled coil</keyword>
<evidence type="ECO:0000256" key="8">
    <source>
        <dbReference type="ARBA" id="ARBA00023136"/>
    </source>
</evidence>
<dbReference type="PRINTS" id="PR01490">
    <property type="entry name" value="RTXTOXIND"/>
</dbReference>